<evidence type="ECO:0000256" key="2">
    <source>
        <dbReference type="ARBA" id="ARBA00022741"/>
    </source>
</evidence>
<organism evidence="6 7">
    <name type="scientific">Acinetobacter beijerinckii ANC 3835</name>
    <dbReference type="NCBI Taxonomy" id="1217649"/>
    <lineage>
        <taxon>Bacteria</taxon>
        <taxon>Pseudomonadati</taxon>
        <taxon>Pseudomonadota</taxon>
        <taxon>Gammaproteobacteria</taxon>
        <taxon>Moraxellales</taxon>
        <taxon>Moraxellaceae</taxon>
        <taxon>Acinetobacter</taxon>
    </lineage>
</organism>
<dbReference type="SUPFAM" id="SSF56059">
    <property type="entry name" value="Glutathione synthetase ATP-binding domain-like"/>
    <property type="match status" value="1"/>
</dbReference>
<evidence type="ECO:0000256" key="1">
    <source>
        <dbReference type="ARBA" id="ARBA00022598"/>
    </source>
</evidence>
<evidence type="ECO:0000256" key="4">
    <source>
        <dbReference type="PROSITE-ProRule" id="PRU00409"/>
    </source>
</evidence>
<name>N9E3Y8_9GAMM</name>
<dbReference type="Gene3D" id="3.30.470.20">
    <property type="entry name" value="ATP-grasp fold, B domain"/>
    <property type="match status" value="1"/>
</dbReference>
<keyword evidence="1" id="KW-0436">Ligase</keyword>
<dbReference type="PIRSF" id="PIRSF029120">
    <property type="entry name" value="UCP029120"/>
    <property type="match status" value="1"/>
</dbReference>
<dbReference type="GO" id="GO:0005524">
    <property type="term" value="F:ATP binding"/>
    <property type="evidence" value="ECO:0007669"/>
    <property type="project" value="UniProtKB-UniRule"/>
</dbReference>
<gene>
    <name evidence="6" type="ORF">F934_01936</name>
</gene>
<dbReference type="OrthoDB" id="9803907at2"/>
<protein>
    <recommendedName>
        <fullName evidence="5">ATP-grasp domain-containing protein</fullName>
    </recommendedName>
</protein>
<dbReference type="HOGENOM" id="CLU_052967_3_1_6"/>
<dbReference type="AlphaFoldDB" id="N9E3Y8"/>
<keyword evidence="3 4" id="KW-0067">ATP-binding</keyword>
<evidence type="ECO:0000256" key="3">
    <source>
        <dbReference type="ARBA" id="ARBA00022840"/>
    </source>
</evidence>
<dbReference type="GO" id="GO:0046872">
    <property type="term" value="F:metal ion binding"/>
    <property type="evidence" value="ECO:0007669"/>
    <property type="project" value="InterPro"/>
</dbReference>
<reference evidence="6 7" key="1">
    <citation type="submission" date="2013-02" db="EMBL/GenBank/DDBJ databases">
        <title>The Genome Sequence of Acinetobacter beijerinckii ANC 3835.</title>
        <authorList>
            <consortium name="The Broad Institute Genome Sequencing Platform"/>
            <consortium name="The Broad Institute Genome Sequencing Center for Infectious Disease"/>
            <person name="Cerqueira G."/>
            <person name="Feldgarden M."/>
            <person name="Courvalin P."/>
            <person name="Perichon B."/>
            <person name="Grillot-Courvalin C."/>
            <person name="Clermont D."/>
            <person name="Rocha E."/>
            <person name="Yoon E.-J."/>
            <person name="Nemec A."/>
            <person name="Walker B."/>
            <person name="Young S.K."/>
            <person name="Zeng Q."/>
            <person name="Gargeya S."/>
            <person name="Fitzgerald M."/>
            <person name="Haas B."/>
            <person name="Abouelleil A."/>
            <person name="Alvarado L."/>
            <person name="Arachchi H.M."/>
            <person name="Berlin A.M."/>
            <person name="Chapman S.B."/>
            <person name="Dewar J."/>
            <person name="Goldberg J."/>
            <person name="Griggs A."/>
            <person name="Gujja S."/>
            <person name="Hansen M."/>
            <person name="Howarth C."/>
            <person name="Imamovic A."/>
            <person name="Larimer J."/>
            <person name="McCowan C."/>
            <person name="Murphy C."/>
            <person name="Neiman D."/>
            <person name="Pearson M."/>
            <person name="Priest M."/>
            <person name="Roberts A."/>
            <person name="Saif S."/>
            <person name="Shea T."/>
            <person name="Sisk P."/>
            <person name="Sykes S."/>
            <person name="Wortman J."/>
            <person name="Nusbaum C."/>
            <person name="Birren B."/>
        </authorList>
    </citation>
    <scope>NUCLEOTIDE SEQUENCE [LARGE SCALE GENOMIC DNA]</scope>
    <source>
        <strain evidence="6 7">ANC 3835</strain>
    </source>
</reference>
<sequence>MIKLNLNVPQIDETKVISPHSIGIWFTQAHSCQRDLVLAAKQLRSDFPIHVIASHQDLRPEITSVADIALQEPVLSERVEWVLEQAQRLQVKLIVAGRFGRIYLEQKHRFDALGIRLMAGCDTAENVGQLHDKSAFTQICTEHGIPVVPATTVETADQLQAAYDKWSAEGAVCVKPVTGVFASGFWRLDPNATPFDMFHNSQNFKAHPQTFIESYRQLPQTPAYLVMPFLSGHECSVDMFCVHGEVRYAVARYKHRGDYQTLTLDDPAIDLGRRVARLFHCDGLVNMQARYNHVGELYILEVNPRPSGGISHTFHSGVNLVVALISEFLEHEYQAEVMPSNITVRNISQSLQV</sequence>
<comment type="caution">
    <text evidence="6">The sequence shown here is derived from an EMBL/GenBank/DDBJ whole genome shotgun (WGS) entry which is preliminary data.</text>
</comment>
<evidence type="ECO:0000313" key="6">
    <source>
        <dbReference type="EMBL" id="ENW05203.1"/>
    </source>
</evidence>
<dbReference type="PANTHER" id="PTHR43585:SF2">
    <property type="entry name" value="ATP-GRASP ENZYME FSQD"/>
    <property type="match status" value="1"/>
</dbReference>
<dbReference type="PATRIC" id="fig|1217649.3.peg.1873"/>
<evidence type="ECO:0000313" key="7">
    <source>
        <dbReference type="Proteomes" id="UP000018417"/>
    </source>
</evidence>
<dbReference type="InterPro" id="IPR052032">
    <property type="entry name" value="ATP-dep_AA_Ligase"/>
</dbReference>
<feature type="domain" description="ATP-grasp" evidence="5">
    <location>
        <begin position="137"/>
        <end position="329"/>
    </location>
</feature>
<dbReference type="PROSITE" id="PS50975">
    <property type="entry name" value="ATP_GRASP"/>
    <property type="match status" value="1"/>
</dbReference>
<dbReference type="InterPro" id="IPR011761">
    <property type="entry name" value="ATP-grasp"/>
</dbReference>
<dbReference type="RefSeq" id="WP_005054292.1">
    <property type="nucleotide sequence ID" value="NZ_KB849759.1"/>
</dbReference>
<dbReference type="GO" id="GO:0016874">
    <property type="term" value="F:ligase activity"/>
    <property type="evidence" value="ECO:0007669"/>
    <property type="project" value="UniProtKB-KW"/>
</dbReference>
<evidence type="ECO:0000259" key="5">
    <source>
        <dbReference type="PROSITE" id="PS50975"/>
    </source>
</evidence>
<dbReference type="EMBL" id="APQK01000012">
    <property type="protein sequence ID" value="ENW05203.1"/>
    <property type="molecule type" value="Genomic_DNA"/>
</dbReference>
<keyword evidence="2 4" id="KW-0547">Nucleotide-binding</keyword>
<proteinExistence type="predicted"/>
<dbReference type="InterPro" id="IPR011226">
    <property type="entry name" value="ATP-grasp_fam"/>
</dbReference>
<dbReference type="Pfam" id="PF15632">
    <property type="entry name" value="ATPgrasp_Ter"/>
    <property type="match status" value="1"/>
</dbReference>
<dbReference type="Proteomes" id="UP000018417">
    <property type="component" value="Unassembled WGS sequence"/>
</dbReference>
<accession>N9E3Y8</accession>
<dbReference type="PANTHER" id="PTHR43585">
    <property type="entry name" value="FUMIPYRROLE BIOSYNTHESIS PROTEIN C"/>
    <property type="match status" value="1"/>
</dbReference>